<evidence type="ECO:0000256" key="8">
    <source>
        <dbReference type="ARBA" id="ARBA00049360"/>
    </source>
</evidence>
<dbReference type="PANTHER" id="PTHR11937">
    <property type="entry name" value="ACTIN"/>
    <property type="match status" value="1"/>
</dbReference>
<dbReference type="SUPFAM" id="SSF53067">
    <property type="entry name" value="Actin-like ATPase domain"/>
    <property type="match status" value="2"/>
</dbReference>
<keyword evidence="5" id="KW-0378">Hydrolase</keyword>
<comment type="similarity">
    <text evidence="2 9">Belongs to the actin family.</text>
</comment>
<keyword evidence="6" id="KW-0067">ATP-binding</keyword>
<name>A0AAN9F775_CROPI</name>
<dbReference type="InterPro" id="IPR043129">
    <property type="entry name" value="ATPase_NBD"/>
</dbReference>
<comment type="subcellular location">
    <subcellularLocation>
        <location evidence="1">Cytoplasm</location>
        <location evidence="1">Cytoskeleton</location>
    </subcellularLocation>
</comment>
<dbReference type="GO" id="GO:0005524">
    <property type="term" value="F:ATP binding"/>
    <property type="evidence" value="ECO:0007669"/>
    <property type="project" value="UniProtKB-KW"/>
</dbReference>
<accession>A0AAN9F775</accession>
<keyword evidence="11" id="KW-1185">Reference proteome</keyword>
<reference evidence="10 11" key="1">
    <citation type="submission" date="2024-01" db="EMBL/GenBank/DDBJ databases">
        <title>The genomes of 5 underutilized Papilionoideae crops provide insights into root nodulation and disease resistanc.</title>
        <authorList>
            <person name="Yuan L."/>
        </authorList>
    </citation>
    <scope>NUCLEOTIDE SEQUENCE [LARGE SCALE GENOMIC DNA]</scope>
    <source>
        <strain evidence="10">ZHUSHIDOU_FW_LH</strain>
        <tissue evidence="10">Leaf</tissue>
    </source>
</reference>
<sequence length="430" mass="47939">MADYDDAIRPLVFDNGTGTLKAGFAGDEAPCVVCPFYAGSQSNTRDAYVGDEHRIVRNWDDLEKVWEKAFYQLRVRPNEHPLFLIEPPLNSKVDKENMIQIMFETFNTPATHVHLSAILSLYASGRITVSLDWTLFCIVGCAVRINAALIETNLGIKVIGQAMSTEPERTDLASTNQTKFSATARGQPCLEASLCSLQGVVLEIGDRVSYAVPIQEGYADQHAILHLDLAGFDVTDYLSKTLSERGYSFTTSEECEIVRAVKKKLSYVALDYELELDIAKTSPLVERSYELPDGEVITIGDERFRCPELLFQPSIIGIDAPGIHKITYNSIMKCNVNIKRDMYRNIVLSGGSTMLPGIADRLTMEIIALAPPSMKIHVLEPPERKHSAWIGGSILASLETFHQMWISKEEYDESGPSIVHKKCSYYKKEG</sequence>
<evidence type="ECO:0008006" key="12">
    <source>
        <dbReference type="Google" id="ProtNLM"/>
    </source>
</evidence>
<comment type="catalytic activity">
    <reaction evidence="8">
        <text>ATP + H2O = ADP + phosphate + H(+)</text>
        <dbReference type="Rhea" id="RHEA:13065"/>
        <dbReference type="ChEBI" id="CHEBI:15377"/>
        <dbReference type="ChEBI" id="CHEBI:15378"/>
        <dbReference type="ChEBI" id="CHEBI:30616"/>
        <dbReference type="ChEBI" id="CHEBI:43474"/>
        <dbReference type="ChEBI" id="CHEBI:456216"/>
    </reaction>
</comment>
<dbReference type="Gene3D" id="3.90.640.10">
    <property type="entry name" value="Actin, Chain A, domain 4"/>
    <property type="match status" value="1"/>
</dbReference>
<proteinExistence type="inferred from homology"/>
<dbReference type="GO" id="GO:0005856">
    <property type="term" value="C:cytoskeleton"/>
    <property type="evidence" value="ECO:0007669"/>
    <property type="project" value="UniProtKB-SubCell"/>
</dbReference>
<dbReference type="FunFam" id="3.30.420.40:FF:000148">
    <property type="entry name" value="Actin, alpha skeletal muscle"/>
    <property type="match status" value="1"/>
</dbReference>
<dbReference type="FunFam" id="3.90.640.10:FF:000047">
    <property type="entry name" value="Actin, alpha skeletal muscle"/>
    <property type="match status" value="1"/>
</dbReference>
<gene>
    <name evidence="10" type="ORF">RIF29_21307</name>
</gene>
<keyword evidence="4" id="KW-0547">Nucleotide-binding</keyword>
<evidence type="ECO:0000256" key="1">
    <source>
        <dbReference type="ARBA" id="ARBA00004245"/>
    </source>
</evidence>
<protein>
    <recommendedName>
        <fullName evidence="12">Actin</fullName>
    </recommendedName>
</protein>
<evidence type="ECO:0000256" key="7">
    <source>
        <dbReference type="ARBA" id="ARBA00023212"/>
    </source>
</evidence>
<evidence type="ECO:0000313" key="10">
    <source>
        <dbReference type="EMBL" id="KAK7268605.1"/>
    </source>
</evidence>
<comment type="caution">
    <text evidence="10">The sequence shown here is derived from an EMBL/GenBank/DDBJ whole genome shotgun (WGS) entry which is preliminary data.</text>
</comment>
<dbReference type="FunFam" id="3.30.420.40:FF:000058">
    <property type="entry name" value="Putative actin-related protein 5"/>
    <property type="match status" value="1"/>
</dbReference>
<evidence type="ECO:0000256" key="9">
    <source>
        <dbReference type="RuleBase" id="RU000487"/>
    </source>
</evidence>
<evidence type="ECO:0000256" key="5">
    <source>
        <dbReference type="ARBA" id="ARBA00022801"/>
    </source>
</evidence>
<dbReference type="Gene3D" id="3.30.420.40">
    <property type="match status" value="3"/>
</dbReference>
<dbReference type="SMART" id="SM00268">
    <property type="entry name" value="ACTIN"/>
    <property type="match status" value="1"/>
</dbReference>
<keyword evidence="3" id="KW-0963">Cytoplasm</keyword>
<evidence type="ECO:0000313" key="11">
    <source>
        <dbReference type="Proteomes" id="UP001372338"/>
    </source>
</evidence>
<dbReference type="PROSITE" id="PS00432">
    <property type="entry name" value="ACTINS_2"/>
    <property type="match status" value="1"/>
</dbReference>
<dbReference type="Pfam" id="PF00022">
    <property type="entry name" value="Actin"/>
    <property type="match status" value="1"/>
</dbReference>
<dbReference type="InterPro" id="IPR004000">
    <property type="entry name" value="Actin"/>
</dbReference>
<dbReference type="Proteomes" id="UP001372338">
    <property type="component" value="Unassembled WGS sequence"/>
</dbReference>
<evidence type="ECO:0000256" key="2">
    <source>
        <dbReference type="ARBA" id="ARBA00006752"/>
    </source>
</evidence>
<evidence type="ECO:0000256" key="4">
    <source>
        <dbReference type="ARBA" id="ARBA00022741"/>
    </source>
</evidence>
<evidence type="ECO:0000256" key="3">
    <source>
        <dbReference type="ARBA" id="ARBA00022490"/>
    </source>
</evidence>
<organism evidence="10 11">
    <name type="scientific">Crotalaria pallida</name>
    <name type="common">Smooth rattlebox</name>
    <name type="synonym">Crotalaria striata</name>
    <dbReference type="NCBI Taxonomy" id="3830"/>
    <lineage>
        <taxon>Eukaryota</taxon>
        <taxon>Viridiplantae</taxon>
        <taxon>Streptophyta</taxon>
        <taxon>Embryophyta</taxon>
        <taxon>Tracheophyta</taxon>
        <taxon>Spermatophyta</taxon>
        <taxon>Magnoliopsida</taxon>
        <taxon>eudicotyledons</taxon>
        <taxon>Gunneridae</taxon>
        <taxon>Pentapetalae</taxon>
        <taxon>rosids</taxon>
        <taxon>fabids</taxon>
        <taxon>Fabales</taxon>
        <taxon>Fabaceae</taxon>
        <taxon>Papilionoideae</taxon>
        <taxon>50 kb inversion clade</taxon>
        <taxon>genistoids sensu lato</taxon>
        <taxon>core genistoids</taxon>
        <taxon>Crotalarieae</taxon>
        <taxon>Crotalaria</taxon>
    </lineage>
</organism>
<keyword evidence="7" id="KW-0206">Cytoskeleton</keyword>
<dbReference type="EMBL" id="JAYWIO010000004">
    <property type="protein sequence ID" value="KAK7268605.1"/>
    <property type="molecule type" value="Genomic_DNA"/>
</dbReference>
<dbReference type="FunFam" id="3.30.420.40:FF:000218">
    <property type="entry name" value="actin, alpha sarcomeric/skeletal-like"/>
    <property type="match status" value="1"/>
</dbReference>
<dbReference type="AlphaFoldDB" id="A0AAN9F775"/>
<dbReference type="GO" id="GO:0016787">
    <property type="term" value="F:hydrolase activity"/>
    <property type="evidence" value="ECO:0007669"/>
    <property type="project" value="UniProtKB-KW"/>
</dbReference>
<dbReference type="InterPro" id="IPR004001">
    <property type="entry name" value="Actin_CS"/>
</dbReference>
<evidence type="ECO:0000256" key="6">
    <source>
        <dbReference type="ARBA" id="ARBA00022840"/>
    </source>
</evidence>